<evidence type="ECO:0000259" key="7">
    <source>
        <dbReference type="Pfam" id="PF00892"/>
    </source>
</evidence>
<evidence type="ECO:0000313" key="9">
    <source>
        <dbReference type="Proteomes" id="UP000276260"/>
    </source>
</evidence>
<comment type="caution">
    <text evidence="8">The sequence shown here is derived from an EMBL/GenBank/DDBJ whole genome shotgun (WGS) entry which is preliminary data.</text>
</comment>
<feature type="transmembrane region" description="Helical" evidence="6">
    <location>
        <begin position="194"/>
        <end position="214"/>
    </location>
</feature>
<feature type="transmembrane region" description="Helical" evidence="6">
    <location>
        <begin position="111"/>
        <end position="131"/>
    </location>
</feature>
<feature type="transmembrane region" description="Helical" evidence="6">
    <location>
        <begin position="52"/>
        <end position="73"/>
    </location>
</feature>
<dbReference type="PANTHER" id="PTHR32322">
    <property type="entry name" value="INNER MEMBRANE TRANSPORTER"/>
    <property type="match status" value="1"/>
</dbReference>
<feature type="transmembrane region" description="Helical" evidence="6">
    <location>
        <begin position="138"/>
        <end position="157"/>
    </location>
</feature>
<dbReference type="SUPFAM" id="SSF103481">
    <property type="entry name" value="Multidrug resistance efflux transporter EmrE"/>
    <property type="match status" value="2"/>
</dbReference>
<evidence type="ECO:0000256" key="3">
    <source>
        <dbReference type="ARBA" id="ARBA00022692"/>
    </source>
</evidence>
<keyword evidence="9" id="KW-1185">Reference proteome</keyword>
<gene>
    <name evidence="8" type="ORF">EIK76_01050</name>
</gene>
<dbReference type="PANTHER" id="PTHR32322:SF2">
    <property type="entry name" value="EAMA DOMAIN-CONTAINING PROTEIN"/>
    <property type="match status" value="1"/>
</dbReference>
<comment type="similarity">
    <text evidence="2">Belongs to the EamA transporter family.</text>
</comment>
<feature type="domain" description="EamA" evidence="7">
    <location>
        <begin position="167"/>
        <end position="297"/>
    </location>
</feature>
<accession>A0A3P3QNX4</accession>
<keyword evidence="4 6" id="KW-1133">Transmembrane helix</keyword>
<dbReference type="InterPro" id="IPR050638">
    <property type="entry name" value="AA-Vitamin_Transporters"/>
</dbReference>
<keyword evidence="3 6" id="KW-0812">Transmembrane</keyword>
<proteinExistence type="inferred from homology"/>
<evidence type="ECO:0000256" key="2">
    <source>
        <dbReference type="ARBA" id="ARBA00007362"/>
    </source>
</evidence>
<evidence type="ECO:0000256" key="1">
    <source>
        <dbReference type="ARBA" id="ARBA00004141"/>
    </source>
</evidence>
<feature type="transmembrane region" description="Helical" evidence="6">
    <location>
        <begin position="21"/>
        <end position="40"/>
    </location>
</feature>
<feature type="transmembrane region" description="Helical" evidence="6">
    <location>
        <begin position="282"/>
        <end position="298"/>
    </location>
</feature>
<dbReference type="RefSeq" id="WP_046520074.1">
    <property type="nucleotide sequence ID" value="NZ_LAVS01000024.1"/>
</dbReference>
<feature type="transmembrane region" description="Helical" evidence="6">
    <location>
        <begin position="85"/>
        <end position="105"/>
    </location>
</feature>
<evidence type="ECO:0000313" key="8">
    <source>
        <dbReference type="EMBL" id="RRJ22705.1"/>
    </source>
</evidence>
<comment type="subcellular location">
    <subcellularLocation>
        <location evidence="1">Membrane</location>
        <topology evidence="1">Multi-pass membrane protein</topology>
    </subcellularLocation>
</comment>
<dbReference type="AlphaFoldDB" id="A0A3P3QNX4"/>
<keyword evidence="5 6" id="KW-0472">Membrane</keyword>
<dbReference type="Proteomes" id="UP000276260">
    <property type="component" value="Unassembled WGS sequence"/>
</dbReference>
<feature type="transmembrane region" description="Helical" evidence="6">
    <location>
        <begin position="163"/>
        <end position="182"/>
    </location>
</feature>
<organism evidence="8 9">
    <name type="scientific">Rheinheimera mesophila</name>
    <dbReference type="NCBI Taxonomy" id="1547515"/>
    <lineage>
        <taxon>Bacteria</taxon>
        <taxon>Pseudomonadati</taxon>
        <taxon>Pseudomonadota</taxon>
        <taxon>Gammaproteobacteria</taxon>
        <taxon>Chromatiales</taxon>
        <taxon>Chromatiaceae</taxon>
        <taxon>Rheinheimera</taxon>
    </lineage>
</organism>
<evidence type="ECO:0000256" key="5">
    <source>
        <dbReference type="ARBA" id="ARBA00023136"/>
    </source>
</evidence>
<dbReference type="OrthoDB" id="9784288at2"/>
<dbReference type="InterPro" id="IPR000620">
    <property type="entry name" value="EamA_dom"/>
</dbReference>
<reference evidence="8 9" key="1">
    <citation type="submission" date="2018-11" db="EMBL/GenBank/DDBJ databases">
        <title>Draft genome analysis of Rheinheimera mesophila isolated from an industrial waste site.</title>
        <authorList>
            <person name="Yu Q."/>
            <person name="Qi Y."/>
            <person name="Zhang H."/>
            <person name="Lu Y."/>
            <person name="Pu J."/>
        </authorList>
    </citation>
    <scope>NUCLEOTIDE SEQUENCE [LARGE SCALE GENOMIC DNA]</scope>
    <source>
        <strain evidence="8 9">IITR13</strain>
    </source>
</reference>
<dbReference type="Pfam" id="PF00892">
    <property type="entry name" value="EamA"/>
    <property type="match status" value="2"/>
</dbReference>
<dbReference type="EMBL" id="RRCF01000001">
    <property type="protein sequence ID" value="RRJ22705.1"/>
    <property type="molecule type" value="Genomic_DNA"/>
</dbReference>
<evidence type="ECO:0000256" key="4">
    <source>
        <dbReference type="ARBA" id="ARBA00022989"/>
    </source>
</evidence>
<protein>
    <submittedName>
        <fullName evidence="8">DMT family transporter</fullName>
    </submittedName>
</protein>
<dbReference type="GO" id="GO:0016020">
    <property type="term" value="C:membrane"/>
    <property type="evidence" value="ECO:0007669"/>
    <property type="project" value="UniProtKB-SubCell"/>
</dbReference>
<feature type="transmembrane region" description="Helical" evidence="6">
    <location>
        <begin position="258"/>
        <end position="276"/>
    </location>
</feature>
<name>A0A3P3QNX4_9GAMM</name>
<sequence>MSVVSALSGDPIRFPFWQKPLVQGLWFGGLGMLMFSAGLPATRMAVLDMPPVFVGAGRALIAALLALLLLLVTRQTLPTLSQWRGLALVALGSVFAYPVLSALALQQVGASHGILVTSVMPLFTAFFGAYLTKQWPRIGFWLFALLGALCVALYALQHSTGPFQLADGYLVLASFLCGFSYAKGAILSKELGSWQVICWALVMSIPVLLPWVWAYQPDYAAVSLQSWLALGYLSVFTMFIGFFCWYKGLAIGGIAKVSQLQLLSPFSGLALSALLLAEPLQWLHWLLALAVVACIALGRRFG</sequence>
<feature type="domain" description="EamA" evidence="7">
    <location>
        <begin position="24"/>
        <end position="153"/>
    </location>
</feature>
<evidence type="ECO:0000256" key="6">
    <source>
        <dbReference type="SAM" id="Phobius"/>
    </source>
</evidence>
<dbReference type="InterPro" id="IPR037185">
    <property type="entry name" value="EmrE-like"/>
</dbReference>
<feature type="transmembrane region" description="Helical" evidence="6">
    <location>
        <begin position="226"/>
        <end position="246"/>
    </location>
</feature>